<evidence type="ECO:0000256" key="4">
    <source>
        <dbReference type="ARBA" id="ARBA00023136"/>
    </source>
</evidence>
<reference evidence="6 7" key="1">
    <citation type="journal article" date="2018" name="Vet. Microbiol.">
        <title>Clonal diversity and geographic distribution of methicillin-resistant Staphylococcus pseudintermedius from Australian animals: Discovery of novel sequence types.</title>
        <authorList>
            <person name="Worthing K.A."/>
            <person name="Abraham S."/>
            <person name="Coombs G.W."/>
            <person name="Pang S."/>
            <person name="Saputra S."/>
            <person name="Jordan D."/>
            <person name="Trott D.J."/>
            <person name="Norris J.M."/>
        </authorList>
    </citation>
    <scope>NUCLEOTIDE SEQUENCE [LARGE SCALE GENOMIC DNA]</scope>
    <source>
        <strain evidence="6 7">ST71 3</strain>
    </source>
</reference>
<keyword evidence="3 5" id="KW-1133">Transmembrane helix</keyword>
<proteinExistence type="predicted"/>
<feature type="non-terminal residue" evidence="6">
    <location>
        <position position="108"/>
    </location>
</feature>
<evidence type="ECO:0000313" key="7">
    <source>
        <dbReference type="Proteomes" id="UP000246351"/>
    </source>
</evidence>
<dbReference type="Proteomes" id="UP000246351">
    <property type="component" value="Unassembled WGS sequence"/>
</dbReference>
<name>A0A317ZCY2_STAPS</name>
<dbReference type="EMBL" id="QEIV01000337">
    <property type="protein sequence ID" value="PWZ99174.1"/>
    <property type="molecule type" value="Genomic_DNA"/>
</dbReference>
<dbReference type="GO" id="GO:0022857">
    <property type="term" value="F:transmembrane transporter activity"/>
    <property type="evidence" value="ECO:0007669"/>
    <property type="project" value="InterPro"/>
</dbReference>
<keyword evidence="4 5" id="KW-0472">Membrane</keyword>
<sequence length="108" mass="11906">ELVKQQLAELGPVKPTEWRLIIISLLLLVSWSTEKVLHPIDSSSITLIALAIMLTPKIGVMNWKEVESRIPWGTIIVFGVGISLGNVLLKTTAAQWLSDQTFGLMGLK</sequence>
<comment type="caution">
    <text evidence="6">The sequence shown here is derived from an EMBL/GenBank/DDBJ whole genome shotgun (WGS) entry which is preliminary data.</text>
</comment>
<feature type="transmembrane region" description="Helical" evidence="5">
    <location>
        <begin position="69"/>
        <end position="89"/>
    </location>
</feature>
<comment type="subcellular location">
    <subcellularLocation>
        <location evidence="1">Membrane</location>
        <topology evidence="1">Multi-pass membrane protein</topology>
    </subcellularLocation>
</comment>
<dbReference type="InterPro" id="IPR001898">
    <property type="entry name" value="SLC13A/DASS"/>
</dbReference>
<feature type="non-terminal residue" evidence="6">
    <location>
        <position position="1"/>
    </location>
</feature>
<evidence type="ECO:0000256" key="1">
    <source>
        <dbReference type="ARBA" id="ARBA00004141"/>
    </source>
</evidence>
<evidence type="ECO:0000256" key="2">
    <source>
        <dbReference type="ARBA" id="ARBA00022692"/>
    </source>
</evidence>
<evidence type="ECO:0000256" key="5">
    <source>
        <dbReference type="SAM" id="Phobius"/>
    </source>
</evidence>
<dbReference type="STRING" id="937773.SPSINT_2078"/>
<dbReference type="AlphaFoldDB" id="A0A317ZCY2"/>
<organism evidence="6 7">
    <name type="scientific">Staphylococcus pseudintermedius</name>
    <dbReference type="NCBI Taxonomy" id="283734"/>
    <lineage>
        <taxon>Bacteria</taxon>
        <taxon>Bacillati</taxon>
        <taxon>Bacillota</taxon>
        <taxon>Bacilli</taxon>
        <taxon>Bacillales</taxon>
        <taxon>Staphylococcaceae</taxon>
        <taxon>Staphylococcus</taxon>
        <taxon>Staphylococcus intermedius group</taxon>
    </lineage>
</organism>
<dbReference type="GO" id="GO:0016020">
    <property type="term" value="C:membrane"/>
    <property type="evidence" value="ECO:0007669"/>
    <property type="project" value="UniProtKB-SubCell"/>
</dbReference>
<accession>A0A317ZCY2</accession>
<keyword evidence="2 5" id="KW-0812">Transmembrane</keyword>
<evidence type="ECO:0000256" key="3">
    <source>
        <dbReference type="ARBA" id="ARBA00022989"/>
    </source>
</evidence>
<protein>
    <submittedName>
        <fullName evidence="6">Uncharacterized protein</fullName>
    </submittedName>
</protein>
<dbReference type="Pfam" id="PF00939">
    <property type="entry name" value="Na_sulph_symp"/>
    <property type="match status" value="1"/>
</dbReference>
<evidence type="ECO:0000313" key="6">
    <source>
        <dbReference type="EMBL" id="PWZ99174.1"/>
    </source>
</evidence>
<gene>
    <name evidence="6" type="ORF">DD924_04120</name>
</gene>